<reference evidence="2" key="1">
    <citation type="submission" date="2023-07" db="EMBL/GenBank/DDBJ databases">
        <title>Black Yeasts Isolated from many extreme environments.</title>
        <authorList>
            <person name="Coleine C."/>
            <person name="Stajich J.E."/>
            <person name="Selbmann L."/>
        </authorList>
    </citation>
    <scope>NUCLEOTIDE SEQUENCE</scope>
    <source>
        <strain evidence="2">CCFEE 5485</strain>
    </source>
</reference>
<proteinExistence type="predicted"/>
<sequence length="163" mass="17468">MNTFFTLLPTMQLVCSSAASSQNYRYRLAAINETLHPVSLDQVNGTVTNASSLVDDSLGNAIFTGPSSATYDFGRNITGNITLTVGDVDADQYIGVHFTAINASASDGCAEITSIGTNETFWFFATGPGNFTVPRQHERGSFQHLSLLHNTTGGIQVQQITVQ</sequence>
<feature type="chain" id="PRO_5042144084" evidence="1">
    <location>
        <begin position="22"/>
        <end position="163"/>
    </location>
</feature>
<dbReference type="Proteomes" id="UP001274830">
    <property type="component" value="Unassembled WGS sequence"/>
</dbReference>
<evidence type="ECO:0000313" key="3">
    <source>
        <dbReference type="Proteomes" id="UP001274830"/>
    </source>
</evidence>
<name>A0AAE0WWH5_9PEZI</name>
<accession>A0AAE0WWH5</accession>
<keyword evidence="3" id="KW-1185">Reference proteome</keyword>
<evidence type="ECO:0000256" key="1">
    <source>
        <dbReference type="SAM" id="SignalP"/>
    </source>
</evidence>
<feature type="signal peptide" evidence="1">
    <location>
        <begin position="1"/>
        <end position="21"/>
    </location>
</feature>
<dbReference type="EMBL" id="JAUTXT010000002">
    <property type="protein sequence ID" value="KAK3679168.1"/>
    <property type="molecule type" value="Genomic_DNA"/>
</dbReference>
<evidence type="ECO:0000313" key="2">
    <source>
        <dbReference type="EMBL" id="KAK3679168.1"/>
    </source>
</evidence>
<protein>
    <submittedName>
        <fullName evidence="2">Uncharacterized protein</fullName>
    </submittedName>
</protein>
<dbReference type="AlphaFoldDB" id="A0AAE0WWH5"/>
<comment type="caution">
    <text evidence="2">The sequence shown here is derived from an EMBL/GenBank/DDBJ whole genome shotgun (WGS) entry which is preliminary data.</text>
</comment>
<organism evidence="2 3">
    <name type="scientific">Recurvomyces mirabilis</name>
    <dbReference type="NCBI Taxonomy" id="574656"/>
    <lineage>
        <taxon>Eukaryota</taxon>
        <taxon>Fungi</taxon>
        <taxon>Dikarya</taxon>
        <taxon>Ascomycota</taxon>
        <taxon>Pezizomycotina</taxon>
        <taxon>Dothideomycetes</taxon>
        <taxon>Dothideomycetidae</taxon>
        <taxon>Mycosphaerellales</taxon>
        <taxon>Teratosphaeriaceae</taxon>
        <taxon>Recurvomyces</taxon>
    </lineage>
</organism>
<gene>
    <name evidence="2" type="ORF">LTR78_000729</name>
</gene>
<keyword evidence="1" id="KW-0732">Signal</keyword>